<organism evidence="8 9">
    <name type="scientific">Piscirickettsia litoralis</name>
    <dbReference type="NCBI Taxonomy" id="1891921"/>
    <lineage>
        <taxon>Bacteria</taxon>
        <taxon>Pseudomonadati</taxon>
        <taxon>Pseudomonadota</taxon>
        <taxon>Gammaproteobacteria</taxon>
        <taxon>Thiotrichales</taxon>
        <taxon>Piscirickettsiaceae</taxon>
        <taxon>Piscirickettsia</taxon>
    </lineage>
</organism>
<proteinExistence type="predicted"/>
<dbReference type="EMBL" id="MDTU01000001">
    <property type="protein sequence ID" value="ODN42289.1"/>
    <property type="molecule type" value="Genomic_DNA"/>
</dbReference>
<dbReference type="InterPro" id="IPR002293">
    <property type="entry name" value="AA/rel_permease1"/>
</dbReference>
<evidence type="ECO:0000256" key="6">
    <source>
        <dbReference type="ARBA" id="ARBA00023136"/>
    </source>
</evidence>
<sequence>MTKHLSLPILIGLMVVSVDSVRNLPSLALFGHYLPAFFLVAVLFFLLPVSFISAELSAVFSKDECNGIYHWVANAYNDHAGMFAIWSQWGSNAIWFPANLLFMSSTFLTIISPNLASSHLITTIIMIAIFLFVTLLNLKGVKESAVVAFLCMIMGVVIPVILLLASFIFWLIKGYPLQFFLSLSHLVFPLNSSNIAALTAIIISFLGMELSSVHVSRVINPKKTYTLAIWVATILVVAIMFLGAISIALILPKDSINIYNGLSATFSTIFSKFNLTILTPAIIIMIVLGSLGSAISWSISPAKGMAEAAQKGFLPKVLAKENNAGSPYNMLILQAIIISCLSLSLMFFNNISNFYWILISLNTEVYLLMYLLMFASAIKLRKSGNYSKTIIQSDFLFYMIAIAGIIGTLFAFIVGFIPSSAVIQGMSTATYLTIYIAGVIIMCLLFLLFVFYKKHTAPDKYNRNSIALASS</sequence>
<feature type="transmembrane region" description="Helical" evidence="7">
    <location>
        <begin position="429"/>
        <end position="452"/>
    </location>
</feature>
<dbReference type="Pfam" id="PF13520">
    <property type="entry name" value="AA_permease_2"/>
    <property type="match status" value="1"/>
</dbReference>
<evidence type="ECO:0000256" key="3">
    <source>
        <dbReference type="ARBA" id="ARBA00022475"/>
    </source>
</evidence>
<feature type="transmembrane region" description="Helical" evidence="7">
    <location>
        <begin position="271"/>
        <end position="295"/>
    </location>
</feature>
<evidence type="ECO:0000256" key="7">
    <source>
        <dbReference type="SAM" id="Phobius"/>
    </source>
</evidence>
<feature type="transmembrane region" description="Helical" evidence="7">
    <location>
        <begin position="145"/>
        <end position="172"/>
    </location>
</feature>
<dbReference type="PANTHER" id="PTHR42770:SF15">
    <property type="entry name" value="GLUTAMATE_GAMMA-AMINOBUTYRATE ANTIPORTER-RELATED"/>
    <property type="match status" value="1"/>
</dbReference>
<feature type="transmembrane region" description="Helical" evidence="7">
    <location>
        <begin position="30"/>
        <end position="52"/>
    </location>
</feature>
<feature type="transmembrane region" description="Helical" evidence="7">
    <location>
        <begin position="328"/>
        <end position="348"/>
    </location>
</feature>
<evidence type="ECO:0000313" key="9">
    <source>
        <dbReference type="Proteomes" id="UP000094329"/>
    </source>
</evidence>
<dbReference type="PANTHER" id="PTHR42770">
    <property type="entry name" value="AMINO ACID TRANSPORTER-RELATED"/>
    <property type="match status" value="1"/>
</dbReference>
<evidence type="ECO:0000256" key="1">
    <source>
        <dbReference type="ARBA" id="ARBA00004651"/>
    </source>
</evidence>
<feature type="transmembrane region" description="Helical" evidence="7">
    <location>
        <begin position="93"/>
        <end position="112"/>
    </location>
</feature>
<gene>
    <name evidence="8" type="ORF">BGC07_04260</name>
</gene>
<evidence type="ECO:0000313" key="8">
    <source>
        <dbReference type="EMBL" id="ODN42289.1"/>
    </source>
</evidence>
<dbReference type="PIRSF" id="PIRSF006060">
    <property type="entry name" value="AA_transporter"/>
    <property type="match status" value="1"/>
</dbReference>
<keyword evidence="5 7" id="KW-1133">Transmembrane helix</keyword>
<feature type="transmembrane region" description="Helical" evidence="7">
    <location>
        <begin position="118"/>
        <end position="138"/>
    </location>
</feature>
<evidence type="ECO:0000256" key="5">
    <source>
        <dbReference type="ARBA" id="ARBA00022989"/>
    </source>
</evidence>
<feature type="transmembrane region" description="Helical" evidence="7">
    <location>
        <begin position="192"/>
        <end position="215"/>
    </location>
</feature>
<feature type="transmembrane region" description="Helical" evidence="7">
    <location>
        <begin position="227"/>
        <end position="251"/>
    </location>
</feature>
<reference evidence="8 9" key="1">
    <citation type="submission" date="2016-08" db="EMBL/GenBank/DDBJ databases">
        <title>Draft genome sequence of Candidatus Piscirickettsia litoralis, from seawater.</title>
        <authorList>
            <person name="Wan X."/>
            <person name="Lee A.J."/>
            <person name="Hou S."/>
            <person name="Donachie S.P."/>
        </authorList>
    </citation>
    <scope>NUCLEOTIDE SEQUENCE [LARGE SCALE GENOMIC DNA]</scope>
    <source>
        <strain evidence="8 9">Y2</strain>
    </source>
</reference>
<accession>A0ABX3A0A4</accession>
<keyword evidence="9" id="KW-1185">Reference proteome</keyword>
<name>A0ABX3A0A4_9GAMM</name>
<evidence type="ECO:0000256" key="2">
    <source>
        <dbReference type="ARBA" id="ARBA00022448"/>
    </source>
</evidence>
<protein>
    <recommendedName>
        <fullName evidence="10">Amino acid permease</fullName>
    </recommendedName>
</protein>
<feature type="transmembrane region" description="Helical" evidence="7">
    <location>
        <begin position="395"/>
        <end position="417"/>
    </location>
</feature>
<comment type="subcellular location">
    <subcellularLocation>
        <location evidence="1">Cell membrane</location>
        <topology evidence="1">Multi-pass membrane protein</topology>
    </subcellularLocation>
</comment>
<keyword evidence="3" id="KW-1003">Cell membrane</keyword>
<evidence type="ECO:0008006" key="10">
    <source>
        <dbReference type="Google" id="ProtNLM"/>
    </source>
</evidence>
<evidence type="ECO:0000256" key="4">
    <source>
        <dbReference type="ARBA" id="ARBA00022692"/>
    </source>
</evidence>
<keyword evidence="2" id="KW-0813">Transport</keyword>
<keyword evidence="6 7" id="KW-0472">Membrane</keyword>
<comment type="caution">
    <text evidence="8">The sequence shown here is derived from an EMBL/GenBank/DDBJ whole genome shotgun (WGS) entry which is preliminary data.</text>
</comment>
<feature type="transmembrane region" description="Helical" evidence="7">
    <location>
        <begin position="354"/>
        <end position="374"/>
    </location>
</feature>
<dbReference type="Gene3D" id="1.20.1740.10">
    <property type="entry name" value="Amino acid/polyamine transporter I"/>
    <property type="match status" value="1"/>
</dbReference>
<dbReference type="Proteomes" id="UP000094329">
    <property type="component" value="Unassembled WGS sequence"/>
</dbReference>
<dbReference type="InterPro" id="IPR050367">
    <property type="entry name" value="APC_superfamily"/>
</dbReference>
<keyword evidence="4 7" id="KW-0812">Transmembrane</keyword>